<dbReference type="Proteomes" id="UP000189935">
    <property type="component" value="Chromosome I"/>
</dbReference>
<feature type="binding site" evidence="3">
    <location>
        <position position="153"/>
    </location>
    <ligand>
        <name>Cu cation</name>
        <dbReference type="ChEBI" id="CHEBI:23378"/>
    </ligand>
</feature>
<keyword evidence="3" id="KW-0479">Metal-binding</keyword>
<evidence type="ECO:0000256" key="1">
    <source>
        <dbReference type="ARBA" id="ARBA00010996"/>
    </source>
</evidence>
<dbReference type="RefSeq" id="WP_244562201.1">
    <property type="nucleotide sequence ID" value="NZ_LT670844.1"/>
</dbReference>
<dbReference type="GO" id="GO:0046872">
    <property type="term" value="F:metal ion binding"/>
    <property type="evidence" value="ECO:0007669"/>
    <property type="project" value="UniProtKB-KW"/>
</dbReference>
<dbReference type="PANTHER" id="PTHR12151:SF25">
    <property type="entry name" value="LINALOOL DEHYDRATASE_ISOMERASE DOMAIN-CONTAINING PROTEIN"/>
    <property type="match status" value="1"/>
</dbReference>
<evidence type="ECO:0000313" key="7">
    <source>
        <dbReference type="EMBL" id="SHJ62034.1"/>
    </source>
</evidence>
<accession>A0A1M6KT31</accession>
<feature type="binding site" evidence="3">
    <location>
        <position position="63"/>
    </location>
    <ligand>
        <name>Cu cation</name>
        <dbReference type="ChEBI" id="CHEBI:23378"/>
    </ligand>
</feature>
<protein>
    <submittedName>
        <fullName evidence="7">Protein SCO1/2</fullName>
    </submittedName>
</protein>
<feature type="disulfide bond" description="Redox-active" evidence="4">
    <location>
        <begin position="63"/>
        <end position="67"/>
    </location>
</feature>
<evidence type="ECO:0000256" key="4">
    <source>
        <dbReference type="PIRSR" id="PIRSR603782-2"/>
    </source>
</evidence>
<dbReference type="PROSITE" id="PS51352">
    <property type="entry name" value="THIOREDOXIN_2"/>
    <property type="match status" value="1"/>
</dbReference>
<reference evidence="7 8" key="1">
    <citation type="submission" date="2016-11" db="EMBL/GenBank/DDBJ databases">
        <authorList>
            <person name="Jaros S."/>
            <person name="Januszkiewicz K."/>
            <person name="Wedrychowicz H."/>
        </authorList>
    </citation>
    <scope>NUCLEOTIDE SEQUENCE [LARGE SCALE GENOMIC DNA]</scope>
    <source>
        <strain evidence="7 8">GAS499</strain>
    </source>
</reference>
<dbReference type="Pfam" id="PF02630">
    <property type="entry name" value="SCO1-SenC"/>
    <property type="match status" value="1"/>
</dbReference>
<dbReference type="InterPro" id="IPR013766">
    <property type="entry name" value="Thioredoxin_domain"/>
</dbReference>
<keyword evidence="2 3" id="KW-0186">Copper</keyword>
<evidence type="ECO:0000313" key="8">
    <source>
        <dbReference type="Proteomes" id="UP000189935"/>
    </source>
</evidence>
<evidence type="ECO:0000259" key="6">
    <source>
        <dbReference type="PROSITE" id="PS51352"/>
    </source>
</evidence>
<dbReference type="AlphaFoldDB" id="A0A1M6KT31"/>
<dbReference type="PANTHER" id="PTHR12151">
    <property type="entry name" value="ELECTRON TRANSPORT PROTIN SCO1/SENC FAMILY MEMBER"/>
    <property type="match status" value="1"/>
</dbReference>
<comment type="similarity">
    <text evidence="1">Belongs to the SCO1/2 family.</text>
</comment>
<feature type="signal peptide" evidence="5">
    <location>
        <begin position="1"/>
        <end position="23"/>
    </location>
</feature>
<proteinExistence type="inferred from homology"/>
<dbReference type="Gene3D" id="3.40.30.10">
    <property type="entry name" value="Glutaredoxin"/>
    <property type="match status" value="1"/>
</dbReference>
<keyword evidence="5" id="KW-0732">Signal</keyword>
<evidence type="ECO:0000256" key="2">
    <source>
        <dbReference type="ARBA" id="ARBA00023008"/>
    </source>
</evidence>
<name>A0A1M6KT31_9BRAD</name>
<evidence type="ECO:0000256" key="3">
    <source>
        <dbReference type="PIRSR" id="PIRSR603782-1"/>
    </source>
</evidence>
<dbReference type="CDD" id="cd02968">
    <property type="entry name" value="SCO"/>
    <property type="match status" value="1"/>
</dbReference>
<keyword evidence="4" id="KW-1015">Disulfide bond</keyword>
<dbReference type="EMBL" id="LT670844">
    <property type="protein sequence ID" value="SHJ62034.1"/>
    <property type="molecule type" value="Genomic_DNA"/>
</dbReference>
<dbReference type="InterPro" id="IPR036249">
    <property type="entry name" value="Thioredoxin-like_sf"/>
</dbReference>
<evidence type="ECO:0000256" key="5">
    <source>
        <dbReference type="SAM" id="SignalP"/>
    </source>
</evidence>
<feature type="binding site" evidence="3">
    <location>
        <position position="67"/>
    </location>
    <ligand>
        <name>Cu cation</name>
        <dbReference type="ChEBI" id="CHEBI:23378"/>
    </ligand>
</feature>
<feature type="domain" description="Thioredoxin" evidence="6">
    <location>
        <begin position="32"/>
        <end position="192"/>
    </location>
</feature>
<dbReference type="InterPro" id="IPR003782">
    <property type="entry name" value="SCO1/SenC"/>
</dbReference>
<sequence length="205" mass="22120">MRTLSSIVLSAALIMCQLSATQAATPSVTVGGSFVLTAPDGTAVTDQTYRGKWLLVYFGYTSCPNTCPTALLEIAKALETLGPGAAELQPIFITVDPQRDTLEVIAEYTQSFDPRIIGLVGNSQQTAAVAKEYGAYYVRHNTGPGAEDYVIDHSSYLYLMDPSGQFVRAFDADTPGESIGDALRQLMARSRERESHSGLAGQMRR</sequence>
<dbReference type="FunFam" id="3.40.30.10:FF:000013">
    <property type="entry name" value="Blast:Protein SCO1 homolog, mitochondrial"/>
    <property type="match status" value="1"/>
</dbReference>
<organism evidence="7 8">
    <name type="scientific">Bradyrhizobium lablabi</name>
    <dbReference type="NCBI Taxonomy" id="722472"/>
    <lineage>
        <taxon>Bacteria</taxon>
        <taxon>Pseudomonadati</taxon>
        <taxon>Pseudomonadota</taxon>
        <taxon>Alphaproteobacteria</taxon>
        <taxon>Hyphomicrobiales</taxon>
        <taxon>Nitrobacteraceae</taxon>
        <taxon>Bradyrhizobium</taxon>
    </lineage>
</organism>
<feature type="chain" id="PRO_5012274387" evidence="5">
    <location>
        <begin position="24"/>
        <end position="205"/>
    </location>
</feature>
<dbReference type="SUPFAM" id="SSF52833">
    <property type="entry name" value="Thioredoxin-like"/>
    <property type="match status" value="1"/>
</dbReference>
<gene>
    <name evidence="7" type="ORF">SAMN05444159_1069</name>
</gene>